<reference evidence="1" key="1">
    <citation type="submission" date="2022-03" db="EMBL/GenBank/DDBJ databases">
        <authorList>
            <person name="Brunel B."/>
        </authorList>
    </citation>
    <scope>NUCLEOTIDE SEQUENCE</scope>
    <source>
        <strain evidence="1">STM4922sample</strain>
    </source>
</reference>
<dbReference type="EMBL" id="CAKXZS010000023">
    <property type="protein sequence ID" value="CAH2401336.1"/>
    <property type="molecule type" value="Genomic_DNA"/>
</dbReference>
<accession>A0ABM9DYL2</accession>
<protein>
    <submittedName>
        <fullName evidence="1">Uncharacterized protein</fullName>
    </submittedName>
</protein>
<proteinExistence type="predicted"/>
<gene>
    <name evidence="1" type="ORF">MES4922_30013</name>
</gene>
<name>A0ABM9DYL2_9HYPH</name>
<evidence type="ECO:0000313" key="1">
    <source>
        <dbReference type="EMBL" id="CAH2401336.1"/>
    </source>
</evidence>
<keyword evidence="2" id="KW-1185">Reference proteome</keyword>
<sequence length="30" mass="3321">MAGTLSQVIANIMDRFIQSMDEAHQGPVLF</sequence>
<organism evidence="1 2">
    <name type="scientific">Mesorhizobium ventifaucium</name>
    <dbReference type="NCBI Taxonomy" id="666020"/>
    <lineage>
        <taxon>Bacteria</taxon>
        <taxon>Pseudomonadati</taxon>
        <taxon>Pseudomonadota</taxon>
        <taxon>Alphaproteobacteria</taxon>
        <taxon>Hyphomicrobiales</taxon>
        <taxon>Phyllobacteriaceae</taxon>
        <taxon>Mesorhizobium</taxon>
    </lineage>
</organism>
<evidence type="ECO:0000313" key="2">
    <source>
        <dbReference type="Proteomes" id="UP001152604"/>
    </source>
</evidence>
<comment type="caution">
    <text evidence="1">The sequence shown here is derived from an EMBL/GenBank/DDBJ whole genome shotgun (WGS) entry which is preliminary data.</text>
</comment>
<dbReference type="Proteomes" id="UP001152604">
    <property type="component" value="Unassembled WGS sequence"/>
</dbReference>